<proteinExistence type="predicted"/>
<dbReference type="EMBL" id="BARW01023665">
    <property type="protein sequence ID" value="GAI98335.1"/>
    <property type="molecule type" value="Genomic_DNA"/>
</dbReference>
<feature type="domain" description="Polysaccharide pyruvyl transferase" evidence="1">
    <location>
        <begin position="32"/>
        <end position="191"/>
    </location>
</feature>
<feature type="non-terminal residue" evidence="2">
    <location>
        <position position="1"/>
    </location>
</feature>
<dbReference type="AlphaFoldDB" id="X1UEM2"/>
<dbReference type="InterPro" id="IPR007345">
    <property type="entry name" value="Polysacch_pyruvyl_Trfase"/>
</dbReference>
<sequence>WSYKDVRGQLGNAALIAVGVDVGALKNLTIHNDFDIITTRDDFSYQKLSMALSCPVVPSVDVAFGMNIKKENCERKGIGVCYCAKYANPSVMARVLDELIAKTGKRVELIPMSYERDRRVADRIKAAVEVPFDWAGSLQVKKLMKNDVEVKPLPKIIDEATSRVQHYETIISMRLHVGYIAALCKVPFVMCPLEPARKLKSASMLCMGADTVQSLVANFEIRPVDENLLNEQIRRDEVNHVAVRKAKTK</sequence>
<comment type="caution">
    <text evidence="2">The sequence shown here is derived from an EMBL/GenBank/DDBJ whole genome shotgun (WGS) entry which is preliminary data.</text>
</comment>
<protein>
    <recommendedName>
        <fullName evidence="1">Polysaccharide pyruvyl transferase domain-containing protein</fullName>
    </recommendedName>
</protein>
<evidence type="ECO:0000259" key="1">
    <source>
        <dbReference type="Pfam" id="PF04230"/>
    </source>
</evidence>
<accession>X1UEM2</accession>
<name>X1UEM2_9ZZZZ</name>
<organism evidence="2">
    <name type="scientific">marine sediment metagenome</name>
    <dbReference type="NCBI Taxonomy" id="412755"/>
    <lineage>
        <taxon>unclassified sequences</taxon>
        <taxon>metagenomes</taxon>
        <taxon>ecological metagenomes</taxon>
    </lineage>
</organism>
<gene>
    <name evidence="2" type="ORF">S12H4_39198</name>
</gene>
<dbReference type="Pfam" id="PF04230">
    <property type="entry name" value="PS_pyruv_trans"/>
    <property type="match status" value="1"/>
</dbReference>
<reference evidence="2" key="1">
    <citation type="journal article" date="2014" name="Front. Microbiol.">
        <title>High frequency of phylogenetically diverse reductive dehalogenase-homologous genes in deep subseafloor sedimentary metagenomes.</title>
        <authorList>
            <person name="Kawai M."/>
            <person name="Futagami T."/>
            <person name="Toyoda A."/>
            <person name="Takaki Y."/>
            <person name="Nishi S."/>
            <person name="Hori S."/>
            <person name="Arai W."/>
            <person name="Tsubouchi T."/>
            <person name="Morono Y."/>
            <person name="Uchiyama I."/>
            <person name="Ito T."/>
            <person name="Fujiyama A."/>
            <person name="Inagaki F."/>
            <person name="Takami H."/>
        </authorList>
    </citation>
    <scope>NUCLEOTIDE SEQUENCE</scope>
    <source>
        <strain evidence="2">Expedition CK06-06</strain>
    </source>
</reference>
<evidence type="ECO:0000313" key="2">
    <source>
        <dbReference type="EMBL" id="GAI98335.1"/>
    </source>
</evidence>